<dbReference type="EMBL" id="QBLH01002754">
    <property type="protein sequence ID" value="TGZ47164.1"/>
    <property type="molecule type" value="Genomic_DNA"/>
</dbReference>
<gene>
    <name evidence="2" type="ORF">DBV15_06115</name>
</gene>
<comment type="caution">
    <text evidence="2">The sequence shown here is derived from an EMBL/GenBank/DDBJ whole genome shotgun (WGS) entry which is preliminary data.</text>
</comment>
<dbReference type="Proteomes" id="UP000310200">
    <property type="component" value="Unassembled WGS sequence"/>
</dbReference>
<proteinExistence type="predicted"/>
<reference evidence="2 3" key="1">
    <citation type="journal article" date="2019" name="Philos. Trans. R. Soc. Lond., B, Biol. Sci.">
        <title>Ant behaviour and brain gene expression of defending hosts depend on the ecological success of the intruding social parasite.</title>
        <authorList>
            <person name="Kaur R."/>
            <person name="Stoldt M."/>
            <person name="Jongepier E."/>
            <person name="Feldmeyer B."/>
            <person name="Menzel F."/>
            <person name="Bornberg-Bauer E."/>
            <person name="Foitzik S."/>
        </authorList>
    </citation>
    <scope>NUCLEOTIDE SEQUENCE [LARGE SCALE GENOMIC DNA]</scope>
    <source>
        <tissue evidence="2">Whole body</tissue>
    </source>
</reference>
<name>A0A4V3SA04_9HYME</name>
<evidence type="ECO:0000313" key="2">
    <source>
        <dbReference type="EMBL" id="TGZ47164.1"/>
    </source>
</evidence>
<evidence type="ECO:0000256" key="1">
    <source>
        <dbReference type="SAM" id="MobiDB-lite"/>
    </source>
</evidence>
<organism evidence="2 3">
    <name type="scientific">Temnothorax longispinosus</name>
    <dbReference type="NCBI Taxonomy" id="300112"/>
    <lineage>
        <taxon>Eukaryota</taxon>
        <taxon>Metazoa</taxon>
        <taxon>Ecdysozoa</taxon>
        <taxon>Arthropoda</taxon>
        <taxon>Hexapoda</taxon>
        <taxon>Insecta</taxon>
        <taxon>Pterygota</taxon>
        <taxon>Neoptera</taxon>
        <taxon>Endopterygota</taxon>
        <taxon>Hymenoptera</taxon>
        <taxon>Apocrita</taxon>
        <taxon>Aculeata</taxon>
        <taxon>Formicoidea</taxon>
        <taxon>Formicidae</taxon>
        <taxon>Myrmicinae</taxon>
        <taxon>Temnothorax</taxon>
    </lineage>
</organism>
<accession>A0A4V3SA04</accession>
<keyword evidence="3" id="KW-1185">Reference proteome</keyword>
<dbReference type="AlphaFoldDB" id="A0A4V3SA04"/>
<sequence>MLARLEPRFDFYVTLHGVAIGEGNIFDRISSDYECIMVTGSPVGCRFEGGGNRPKQSEPLPNPWWYPQFKRTSGNPTVRPSARGGPALERVGSSQSRGCKCCFVYDQPRHPPHLGRPPPAPSSEGEPWRTSGVRASVVNPMVNIRQSKLQNVRLGGREEGNRIMHRVFALRESLMITLESSC</sequence>
<evidence type="ECO:0000313" key="3">
    <source>
        <dbReference type="Proteomes" id="UP000310200"/>
    </source>
</evidence>
<feature type="region of interest" description="Disordered" evidence="1">
    <location>
        <begin position="110"/>
        <end position="130"/>
    </location>
</feature>
<protein>
    <submittedName>
        <fullName evidence="2">Uncharacterized protein</fullName>
    </submittedName>
</protein>